<keyword evidence="4" id="KW-1185">Reference proteome</keyword>
<evidence type="ECO:0008006" key="5">
    <source>
        <dbReference type="Google" id="ProtNLM"/>
    </source>
</evidence>
<evidence type="ECO:0000256" key="1">
    <source>
        <dbReference type="SAM" id="MobiDB-lite"/>
    </source>
</evidence>
<evidence type="ECO:0000313" key="4">
    <source>
        <dbReference type="Proteomes" id="UP001203058"/>
    </source>
</evidence>
<comment type="caution">
    <text evidence="3">The sequence shown here is derived from an EMBL/GenBank/DDBJ whole genome shotgun (WGS) entry which is preliminary data.</text>
</comment>
<name>A0ABS9VPV6_9SPHN</name>
<feature type="chain" id="PRO_5047528773" description="Tetratricopeptide repeat protein" evidence="2">
    <location>
        <begin position="21"/>
        <end position="232"/>
    </location>
</feature>
<dbReference type="SMART" id="SM00028">
    <property type="entry name" value="TPR"/>
    <property type="match status" value="4"/>
</dbReference>
<dbReference type="SUPFAM" id="SSF48452">
    <property type="entry name" value="TPR-like"/>
    <property type="match status" value="1"/>
</dbReference>
<accession>A0ABS9VPV6</accession>
<dbReference type="Gene3D" id="1.25.40.10">
    <property type="entry name" value="Tetratricopeptide repeat domain"/>
    <property type="match status" value="1"/>
</dbReference>
<evidence type="ECO:0000313" key="3">
    <source>
        <dbReference type="EMBL" id="MCH8617010.1"/>
    </source>
</evidence>
<keyword evidence="2" id="KW-0732">Signal</keyword>
<proteinExistence type="predicted"/>
<reference evidence="3 4" key="1">
    <citation type="submission" date="2022-03" db="EMBL/GenBank/DDBJ databases">
        <authorList>
            <person name="Jo J.-H."/>
            <person name="Im W.-T."/>
        </authorList>
    </citation>
    <scope>NUCLEOTIDE SEQUENCE [LARGE SCALE GENOMIC DNA]</scope>
    <source>
        <strain evidence="3 4">SM33</strain>
    </source>
</reference>
<gene>
    <name evidence="3" type="ORF">LZ016_12990</name>
</gene>
<dbReference type="Proteomes" id="UP001203058">
    <property type="component" value="Unassembled WGS sequence"/>
</dbReference>
<sequence length="232" mass="23826">MILFLAAAIAAAAPAPPAPAPAPTSACPDVVTPEALVCRALSAAKSGDSATAANDFEQAAAVQSNEGEKARLLAAAGNMWIAANEPGKAAIALDKALGGNSLQAEQRGEALLDRARAAEAQNDLKMARAKVTEAAQTVSEDPFLWYFSAALAIRENDAVTAKQAIGKALTLAPNDPTLLFEAGHVYHFAGDDAGARTYWSRASSVDPNGKSGQAAREALKMLPVPTTPPPGR</sequence>
<dbReference type="RefSeq" id="WP_241447887.1">
    <property type="nucleotide sequence ID" value="NZ_JAKZHW010000002.1"/>
</dbReference>
<feature type="signal peptide" evidence="2">
    <location>
        <begin position="1"/>
        <end position="20"/>
    </location>
</feature>
<dbReference type="InterPro" id="IPR019734">
    <property type="entry name" value="TPR_rpt"/>
</dbReference>
<organism evidence="3 4">
    <name type="scientific">Sphingomonas telluris</name>
    <dbReference type="NCBI Taxonomy" id="2907998"/>
    <lineage>
        <taxon>Bacteria</taxon>
        <taxon>Pseudomonadati</taxon>
        <taxon>Pseudomonadota</taxon>
        <taxon>Alphaproteobacteria</taxon>
        <taxon>Sphingomonadales</taxon>
        <taxon>Sphingomonadaceae</taxon>
        <taxon>Sphingomonas</taxon>
    </lineage>
</organism>
<protein>
    <recommendedName>
        <fullName evidence="5">Tetratricopeptide repeat protein</fullName>
    </recommendedName>
</protein>
<feature type="region of interest" description="Disordered" evidence="1">
    <location>
        <begin position="203"/>
        <end position="232"/>
    </location>
</feature>
<dbReference type="InterPro" id="IPR011990">
    <property type="entry name" value="TPR-like_helical_dom_sf"/>
</dbReference>
<dbReference type="EMBL" id="JAKZHW010000002">
    <property type="protein sequence ID" value="MCH8617010.1"/>
    <property type="molecule type" value="Genomic_DNA"/>
</dbReference>
<evidence type="ECO:0000256" key="2">
    <source>
        <dbReference type="SAM" id="SignalP"/>
    </source>
</evidence>